<feature type="non-terminal residue" evidence="2">
    <location>
        <position position="907"/>
    </location>
</feature>
<keyword evidence="3" id="KW-1185">Reference proteome</keyword>
<evidence type="ECO:0000313" key="2">
    <source>
        <dbReference type="EMBL" id="GKT14728.1"/>
    </source>
</evidence>
<gene>
    <name evidence="2" type="ORF">ADUPG1_010548</name>
</gene>
<feature type="compositionally biased region" description="Basic and acidic residues" evidence="1">
    <location>
        <begin position="883"/>
        <end position="894"/>
    </location>
</feature>
<feature type="region of interest" description="Disordered" evidence="1">
    <location>
        <begin position="199"/>
        <end position="268"/>
    </location>
</feature>
<feature type="compositionally biased region" description="Polar residues" evidence="1">
    <location>
        <begin position="896"/>
        <end position="907"/>
    </location>
</feature>
<feature type="compositionally biased region" description="Polar residues" evidence="1">
    <location>
        <begin position="241"/>
        <end position="255"/>
    </location>
</feature>
<feature type="compositionally biased region" description="Low complexity" evidence="1">
    <location>
        <begin position="662"/>
        <end position="674"/>
    </location>
</feature>
<dbReference type="EMBL" id="BQXS01011616">
    <property type="protein sequence ID" value="GKT14728.1"/>
    <property type="molecule type" value="Genomic_DNA"/>
</dbReference>
<feature type="region of interest" description="Disordered" evidence="1">
    <location>
        <begin position="883"/>
        <end position="907"/>
    </location>
</feature>
<name>A0ABQ5JRU7_9EUKA</name>
<dbReference type="Proteomes" id="UP001057375">
    <property type="component" value="Unassembled WGS sequence"/>
</dbReference>
<sequence>MRGKYPTHLSYLDLSNNPHFDDFLCARIFSVCWRNGHVKALSLALLSHVCSIDNDKTKTHYTVPSGFLNNISDIPFIEQKRLSHAIRKYKISLSRERGSEVPSISVASPLSLYLPTYPYASHHLLYETITESMLVRMREGPKSSRMGLSGTSSPSILRSGSMVFPSISSAYDHTTKQTQSPLFNMDYISEHIQHISQHSQTTLSLSREAHLSTRHKKPISRTPVHHASSFGPSSSYQPSPTHSGSLYSPVASPSQPKHRLTLPRPNPQSELVHIDIRGRMLDCLNRSGDDLHEYEIESPSQGIRNTKYRVMDGRKRAVSPGVSRTSRKISKHSGQLFDLLNSINGCHMFGISLAGVQSPQQFSDSGHRIIGEDDFCEDEQMYIPGHKLILSSMLSTSTFFKTLMRACFENESIVSDLFTLSRTIPSPPSDSVQCSMTCSFCEHDSSIQHHPPSSLGSLASSHPYHDFIVDKEEILLSQLTWLCSIDESHTGLGLDGLDGISTGQTSYSRLGSDVDLGSPIGHHQYRDGNRSISELSPLHSEASISPKKQNTDFLSSLCEFIDREEAASTSGSGLCASSFVDTIHSALVSSQLVPASPSTLRGKPLTQESVRTESGSIDGMTVETIFSQDNLGRTHEPLDVSDITLHKGSSITLGESEEKNITSPSVSTFVSSSSRTGNGKREINMKGKRQKVGKHSKNTPSLQHVVYQKREKSTKGNGKGRRKQEIMRQKVHDLKIGIEKYKANKKKIENTKDLLPREEIDMHKIKTKDQSFVKHVGFEGEQKKKKSGDIVVILGNSISYSVESLESPLIRPPSSPPVQLIAKKPPSFLAPSSSSLSSSTSSSSSYSLGSAIPSSPLLGHVSFQPSILDINLNYMIGDDKEQGGKAITKEKGREIVQQSSQTKMESS</sequence>
<proteinExistence type="predicted"/>
<feature type="compositionally biased region" description="Low complexity" evidence="1">
    <location>
        <begin position="228"/>
        <end position="240"/>
    </location>
</feature>
<accession>A0ABQ5JRU7</accession>
<protein>
    <recommendedName>
        <fullName evidence="4">BTB domain-containing protein</fullName>
    </recommendedName>
</protein>
<feature type="region of interest" description="Disordered" evidence="1">
    <location>
        <begin position="657"/>
        <end position="681"/>
    </location>
</feature>
<organism evidence="2 3">
    <name type="scientific">Aduncisulcus paluster</name>
    <dbReference type="NCBI Taxonomy" id="2918883"/>
    <lineage>
        <taxon>Eukaryota</taxon>
        <taxon>Metamonada</taxon>
        <taxon>Carpediemonas-like organisms</taxon>
        <taxon>Aduncisulcus</taxon>
    </lineage>
</organism>
<evidence type="ECO:0000256" key="1">
    <source>
        <dbReference type="SAM" id="MobiDB-lite"/>
    </source>
</evidence>
<evidence type="ECO:0008006" key="4">
    <source>
        <dbReference type="Google" id="ProtNLM"/>
    </source>
</evidence>
<reference evidence="2" key="1">
    <citation type="submission" date="2022-03" db="EMBL/GenBank/DDBJ databases">
        <title>Draft genome sequence of Aduncisulcus paluster, a free-living microaerophilic Fornicata.</title>
        <authorList>
            <person name="Yuyama I."/>
            <person name="Kume K."/>
            <person name="Tamura T."/>
            <person name="Inagaki Y."/>
            <person name="Hashimoto T."/>
        </authorList>
    </citation>
    <scope>NUCLEOTIDE SEQUENCE</scope>
    <source>
        <strain evidence="2">NY0171</strain>
    </source>
</reference>
<comment type="caution">
    <text evidence="2">The sequence shown here is derived from an EMBL/GenBank/DDBJ whole genome shotgun (WGS) entry which is preliminary data.</text>
</comment>
<evidence type="ECO:0000313" key="3">
    <source>
        <dbReference type="Proteomes" id="UP001057375"/>
    </source>
</evidence>